<dbReference type="CDD" id="cd04301">
    <property type="entry name" value="NAT_SF"/>
    <property type="match status" value="1"/>
</dbReference>
<dbReference type="PROSITE" id="PS51186">
    <property type="entry name" value="GNAT"/>
    <property type="match status" value="1"/>
</dbReference>
<dbReference type="AlphaFoldDB" id="A0A3S1CKF2"/>
<organism evidence="2 3">
    <name type="scientific">Legionella septentrionalis</name>
    <dbReference type="NCBI Taxonomy" id="2498109"/>
    <lineage>
        <taxon>Bacteria</taxon>
        <taxon>Pseudomonadati</taxon>
        <taxon>Pseudomonadota</taxon>
        <taxon>Gammaproteobacteria</taxon>
        <taxon>Legionellales</taxon>
        <taxon>Legionellaceae</taxon>
        <taxon>Legionella</taxon>
    </lineage>
</organism>
<accession>A0A3S1CKF2</accession>
<gene>
    <name evidence="2" type="ORF">EKM59_10505</name>
</gene>
<sequence length="140" mass="16318">MTIKISYVEQISADVLTKMENGLKEYELSHGVHVDYTPFAFELYNEQGEVIGVLDAFSSYSCIHIRDLWIDKAYRGQGYGRELINKLEDYCKDKGFNNINTVSCEFQAPGFYKKCGFEIEFIRQNTHNPKLTMTFFVKHF</sequence>
<protein>
    <submittedName>
        <fullName evidence="2">GNAT family N-acetyltransferase</fullName>
    </submittedName>
</protein>
<dbReference type="RefSeq" id="WP_127111513.1">
    <property type="nucleotide sequence ID" value="NZ_RZGR01000040.1"/>
</dbReference>
<dbReference type="PANTHER" id="PTHR13355">
    <property type="entry name" value="GLUCOSAMINE 6-PHOSPHATE N-ACETYLTRANSFERASE"/>
    <property type="match status" value="1"/>
</dbReference>
<name>A0A3S1CKF2_9GAMM</name>
<comment type="caution">
    <text evidence="2">The sequence shown here is derived from an EMBL/GenBank/DDBJ whole genome shotgun (WGS) entry which is preliminary data.</text>
</comment>
<dbReference type="EMBL" id="RZGR01000040">
    <property type="protein sequence ID" value="RUQ81516.1"/>
    <property type="molecule type" value="Genomic_DNA"/>
</dbReference>
<dbReference type="Proteomes" id="UP000288012">
    <property type="component" value="Unassembled WGS sequence"/>
</dbReference>
<evidence type="ECO:0000259" key="1">
    <source>
        <dbReference type="PROSITE" id="PS51186"/>
    </source>
</evidence>
<evidence type="ECO:0000313" key="3">
    <source>
        <dbReference type="Proteomes" id="UP000288012"/>
    </source>
</evidence>
<reference evidence="2 3" key="1">
    <citation type="submission" date="2018-12" db="EMBL/GenBank/DDBJ databases">
        <title>Legionella sp,whole genome shotgun sequence.</title>
        <authorList>
            <person name="Wu H."/>
        </authorList>
    </citation>
    <scope>NUCLEOTIDE SEQUENCE [LARGE SCALE GENOMIC DNA]</scope>
    <source>
        <strain evidence="3">km714</strain>
    </source>
</reference>
<dbReference type="InterPro" id="IPR000182">
    <property type="entry name" value="GNAT_dom"/>
</dbReference>
<feature type="domain" description="N-acetyltransferase" evidence="1">
    <location>
        <begin position="1"/>
        <end position="138"/>
    </location>
</feature>
<evidence type="ECO:0000313" key="2">
    <source>
        <dbReference type="EMBL" id="RUQ81516.1"/>
    </source>
</evidence>
<dbReference type="Pfam" id="PF00583">
    <property type="entry name" value="Acetyltransf_1"/>
    <property type="match status" value="1"/>
</dbReference>
<keyword evidence="3" id="KW-1185">Reference proteome</keyword>
<dbReference type="InterPro" id="IPR039143">
    <property type="entry name" value="GNPNAT1-like"/>
</dbReference>
<dbReference type="Gene3D" id="3.40.630.30">
    <property type="match status" value="1"/>
</dbReference>
<proteinExistence type="predicted"/>
<keyword evidence="2" id="KW-0808">Transferase</keyword>
<dbReference type="SUPFAM" id="SSF55729">
    <property type="entry name" value="Acyl-CoA N-acyltransferases (Nat)"/>
    <property type="match status" value="1"/>
</dbReference>
<dbReference type="InterPro" id="IPR016181">
    <property type="entry name" value="Acyl_CoA_acyltransferase"/>
</dbReference>
<dbReference type="GO" id="GO:0008080">
    <property type="term" value="F:N-acetyltransferase activity"/>
    <property type="evidence" value="ECO:0007669"/>
    <property type="project" value="TreeGrafter"/>
</dbReference>